<organism evidence="2 3">
    <name type="scientific">Fimbriimonas ginsengisoli Gsoil 348</name>
    <dbReference type="NCBI Taxonomy" id="661478"/>
    <lineage>
        <taxon>Bacteria</taxon>
        <taxon>Bacillati</taxon>
        <taxon>Armatimonadota</taxon>
        <taxon>Fimbriimonadia</taxon>
        <taxon>Fimbriimonadales</taxon>
        <taxon>Fimbriimonadaceae</taxon>
        <taxon>Fimbriimonas</taxon>
    </lineage>
</organism>
<dbReference type="KEGG" id="fgi:OP10G_1461"/>
<dbReference type="Proteomes" id="UP000027982">
    <property type="component" value="Chromosome"/>
</dbReference>
<protein>
    <submittedName>
        <fullName evidence="2">Uncharacterized protein</fullName>
    </submittedName>
</protein>
<gene>
    <name evidence="2" type="ORF">OP10G_1461</name>
</gene>
<sequence>MGRTYGQLEDFVKTNAFSTCSESSSGFPENETPATGGCH</sequence>
<dbReference type="EMBL" id="CP007139">
    <property type="protein sequence ID" value="AIE84829.1"/>
    <property type="molecule type" value="Genomic_DNA"/>
</dbReference>
<dbReference type="AlphaFoldDB" id="A0A068NT72"/>
<feature type="region of interest" description="Disordered" evidence="1">
    <location>
        <begin position="19"/>
        <end position="39"/>
    </location>
</feature>
<evidence type="ECO:0000313" key="3">
    <source>
        <dbReference type="Proteomes" id="UP000027982"/>
    </source>
</evidence>
<accession>A0A068NT72</accession>
<evidence type="ECO:0000313" key="2">
    <source>
        <dbReference type="EMBL" id="AIE84829.1"/>
    </source>
</evidence>
<proteinExistence type="predicted"/>
<name>A0A068NT72_FIMGI</name>
<keyword evidence="3" id="KW-1185">Reference proteome</keyword>
<evidence type="ECO:0000256" key="1">
    <source>
        <dbReference type="SAM" id="MobiDB-lite"/>
    </source>
</evidence>
<reference evidence="2 3" key="1">
    <citation type="journal article" date="2014" name="PLoS ONE">
        <title>The first complete genome sequence of the class fimbriimonadia in the phylum armatimonadetes.</title>
        <authorList>
            <person name="Hu Z.Y."/>
            <person name="Wang Y.Z."/>
            <person name="Im W.T."/>
            <person name="Wang S.Y."/>
            <person name="Zhao G.P."/>
            <person name="Zheng H.J."/>
            <person name="Quan Z.X."/>
        </authorList>
    </citation>
    <scope>NUCLEOTIDE SEQUENCE [LARGE SCALE GENOMIC DNA]</scope>
    <source>
        <strain evidence="2">Gsoil 348</strain>
    </source>
</reference>
<dbReference type="HOGENOM" id="CLU_3310120_0_0_0"/>